<accession>A0A6M2E260</accession>
<dbReference type="GO" id="GO:0016020">
    <property type="term" value="C:membrane"/>
    <property type="evidence" value="ECO:0007669"/>
    <property type="project" value="UniProtKB-SubCell"/>
</dbReference>
<evidence type="ECO:0000256" key="2">
    <source>
        <dbReference type="ARBA" id="ARBA00022448"/>
    </source>
</evidence>
<evidence type="ECO:0000256" key="6">
    <source>
        <dbReference type="SAM" id="Phobius"/>
    </source>
</evidence>
<keyword evidence="5 6" id="KW-0472">Membrane</keyword>
<keyword evidence="3 6" id="KW-0812">Transmembrane</keyword>
<keyword evidence="2" id="KW-0813">Transport</keyword>
<feature type="transmembrane region" description="Helical" evidence="6">
    <location>
        <begin position="7"/>
        <end position="26"/>
    </location>
</feature>
<dbReference type="PANTHER" id="PTHR13414">
    <property type="entry name" value="HUEL-CATION TRANSPORTER"/>
    <property type="match status" value="1"/>
</dbReference>
<dbReference type="InterPro" id="IPR058533">
    <property type="entry name" value="Cation_efflux_TM"/>
</dbReference>
<dbReference type="Pfam" id="PF01545">
    <property type="entry name" value="Cation_efflux"/>
    <property type="match status" value="1"/>
</dbReference>
<evidence type="ECO:0000256" key="3">
    <source>
        <dbReference type="ARBA" id="ARBA00022692"/>
    </source>
</evidence>
<feature type="transmembrane region" description="Helical" evidence="6">
    <location>
        <begin position="124"/>
        <end position="146"/>
    </location>
</feature>
<dbReference type="GO" id="GO:0006882">
    <property type="term" value="P:intracellular zinc ion homeostasis"/>
    <property type="evidence" value="ECO:0007669"/>
    <property type="project" value="TreeGrafter"/>
</dbReference>
<keyword evidence="4 6" id="KW-1133">Transmembrane helix</keyword>
<evidence type="ECO:0000313" key="8">
    <source>
        <dbReference type="EMBL" id="NOV51518.1"/>
    </source>
</evidence>
<dbReference type="GO" id="GO:0008324">
    <property type="term" value="F:monoatomic cation transmembrane transporter activity"/>
    <property type="evidence" value="ECO:0007669"/>
    <property type="project" value="InterPro"/>
</dbReference>
<reference evidence="8" key="1">
    <citation type="submission" date="2020-03" db="EMBL/GenBank/DDBJ databases">
        <title>Transcriptomic Profiling of the Digestive Tract of the Rat Flea, Xenopsylla cheopis, Following Blood Feeding and Infection with Yersinia pestis.</title>
        <authorList>
            <person name="Bland D.M."/>
            <person name="Martens C.A."/>
            <person name="Virtaneva K."/>
            <person name="Kanakabandi K."/>
            <person name="Long D."/>
            <person name="Rosenke R."/>
            <person name="Saturday G.A."/>
            <person name="Hoyt F.H."/>
            <person name="Bruno D.P."/>
            <person name="Ribeiro J.M.C."/>
            <person name="Hinnebusch J."/>
        </authorList>
    </citation>
    <scope>NUCLEOTIDE SEQUENCE</scope>
</reference>
<dbReference type="InterPro" id="IPR040177">
    <property type="entry name" value="SLC30A9"/>
</dbReference>
<comment type="subcellular location">
    <subcellularLocation>
        <location evidence="1">Membrane</location>
        <topology evidence="1">Multi-pass membrane protein</topology>
    </subcellularLocation>
</comment>
<sequence length="264" mass="28832">MRYVASLISGVGIFCVGTGLSIYHGVDGLLNPHPVEDYYWAYYILAGSMISEGATLLMAFNSIRKGARNASISVKDYILRGQDPSVNVVMLEDMAAVLGVGVAGLCMGLSSITNSPIPDSIGSLLVGGLLGGVASFIIYSNVAALVGRSIPQEKLDDMNSVLESDIMIRAIHDVKGIDMGNTLVRYKAEMDFDGRELSRAYLDKLDLNALLEEIKSFKTIDELEEFLLKHGENIVDLMGGEIDRIELKLRTKFPQIRHCDLEIL</sequence>
<feature type="transmembrane region" description="Helical" evidence="6">
    <location>
        <begin position="94"/>
        <end position="112"/>
    </location>
</feature>
<dbReference type="InterPro" id="IPR027469">
    <property type="entry name" value="Cation_efflux_TMD_sf"/>
</dbReference>
<evidence type="ECO:0000256" key="5">
    <source>
        <dbReference type="ARBA" id="ARBA00023136"/>
    </source>
</evidence>
<dbReference type="GO" id="GO:0005783">
    <property type="term" value="C:endoplasmic reticulum"/>
    <property type="evidence" value="ECO:0007669"/>
    <property type="project" value="TreeGrafter"/>
</dbReference>
<dbReference type="Gene3D" id="1.20.1510.10">
    <property type="entry name" value="Cation efflux protein transmembrane domain"/>
    <property type="match status" value="1"/>
</dbReference>
<dbReference type="EMBL" id="GIIL01007792">
    <property type="protein sequence ID" value="NOV51518.1"/>
    <property type="molecule type" value="Transcribed_RNA"/>
</dbReference>
<dbReference type="GO" id="GO:0006829">
    <property type="term" value="P:zinc ion transport"/>
    <property type="evidence" value="ECO:0007669"/>
    <property type="project" value="InterPro"/>
</dbReference>
<evidence type="ECO:0000256" key="4">
    <source>
        <dbReference type="ARBA" id="ARBA00022989"/>
    </source>
</evidence>
<dbReference type="SUPFAM" id="SSF161111">
    <property type="entry name" value="Cation efflux protein transmembrane domain-like"/>
    <property type="match status" value="1"/>
</dbReference>
<proteinExistence type="predicted"/>
<dbReference type="PANTHER" id="PTHR13414:SF9">
    <property type="entry name" value="PROTON-COUPLED ZINC ANTIPORTER SLC30A9, MITOCHONDRIAL"/>
    <property type="match status" value="1"/>
</dbReference>
<dbReference type="AlphaFoldDB" id="A0A6M2E260"/>
<organism evidence="8">
    <name type="scientific">Xenopsylla cheopis</name>
    <name type="common">Oriental rat flea</name>
    <name type="synonym">Pulex cheopis</name>
    <dbReference type="NCBI Taxonomy" id="163159"/>
    <lineage>
        <taxon>Eukaryota</taxon>
        <taxon>Metazoa</taxon>
        <taxon>Ecdysozoa</taxon>
        <taxon>Arthropoda</taxon>
        <taxon>Hexapoda</taxon>
        <taxon>Insecta</taxon>
        <taxon>Pterygota</taxon>
        <taxon>Neoptera</taxon>
        <taxon>Endopterygota</taxon>
        <taxon>Siphonaptera</taxon>
        <taxon>Pulicidae</taxon>
        <taxon>Xenopsyllinae</taxon>
        <taxon>Xenopsylla</taxon>
    </lineage>
</organism>
<protein>
    <submittedName>
        <fullName evidence="8">Putative zinc transporter 9</fullName>
    </submittedName>
</protein>
<name>A0A6M2E260_XENCH</name>
<feature type="domain" description="Cation efflux protein transmembrane" evidence="7">
    <location>
        <begin position="1"/>
        <end position="146"/>
    </location>
</feature>
<feature type="transmembrane region" description="Helical" evidence="6">
    <location>
        <begin position="38"/>
        <end position="60"/>
    </location>
</feature>
<evidence type="ECO:0000259" key="7">
    <source>
        <dbReference type="Pfam" id="PF01545"/>
    </source>
</evidence>
<evidence type="ECO:0000256" key="1">
    <source>
        <dbReference type="ARBA" id="ARBA00004141"/>
    </source>
</evidence>